<dbReference type="Pfam" id="PF01551">
    <property type="entry name" value="Peptidase_M23"/>
    <property type="match status" value="1"/>
</dbReference>
<accession>A0A8J7CDV8</accession>
<keyword evidence="10" id="KW-1185">Reference proteome</keyword>
<keyword evidence="5" id="KW-0862">Zinc</keyword>
<name>A0A8J7CDV8_9PROT</name>
<dbReference type="SUPFAM" id="SSF51261">
    <property type="entry name" value="Duplicated hybrid motif"/>
    <property type="match status" value="1"/>
</dbReference>
<dbReference type="RefSeq" id="WP_192534321.1">
    <property type="nucleotide sequence ID" value="NZ_JACZHT010000004.1"/>
</dbReference>
<protein>
    <submittedName>
        <fullName evidence="9">Peptidoglycan DD-metalloendopeptidase family protein</fullName>
    </submittedName>
</protein>
<organism evidence="9 10">
    <name type="scientific">Phaeovibrio sulfidiphilus</name>
    <dbReference type="NCBI Taxonomy" id="1220600"/>
    <lineage>
        <taxon>Bacteria</taxon>
        <taxon>Pseudomonadati</taxon>
        <taxon>Pseudomonadota</taxon>
        <taxon>Alphaproteobacteria</taxon>
        <taxon>Rhodospirillales</taxon>
        <taxon>Rhodospirillaceae</taxon>
        <taxon>Phaeovibrio</taxon>
    </lineage>
</organism>
<reference evidence="9" key="1">
    <citation type="submission" date="2020-10" db="EMBL/GenBank/DDBJ databases">
        <title>Genome sequence of the unusual species of purple photosynthetic bacteria, Phaeovibrio sulfidiphilus DSM 23193, type strain.</title>
        <authorList>
            <person name="Kyndt J.A."/>
            <person name="Meyer T.E."/>
        </authorList>
    </citation>
    <scope>NUCLEOTIDE SEQUENCE</scope>
    <source>
        <strain evidence="9">DSM 23193</strain>
    </source>
</reference>
<dbReference type="Proteomes" id="UP000631034">
    <property type="component" value="Unassembled WGS sequence"/>
</dbReference>
<evidence type="ECO:0000259" key="8">
    <source>
        <dbReference type="Pfam" id="PF01551"/>
    </source>
</evidence>
<keyword evidence="2" id="KW-0645">Protease</keyword>
<comment type="caution">
    <text evidence="9">The sequence shown here is derived from an EMBL/GenBank/DDBJ whole genome shotgun (WGS) entry which is preliminary data.</text>
</comment>
<feature type="compositionally biased region" description="Polar residues" evidence="7">
    <location>
        <begin position="283"/>
        <end position="295"/>
    </location>
</feature>
<gene>
    <name evidence="9" type="ORF">IHV25_06575</name>
</gene>
<dbReference type="EMBL" id="JACZHT010000004">
    <property type="protein sequence ID" value="MBE1237309.1"/>
    <property type="molecule type" value="Genomic_DNA"/>
</dbReference>
<evidence type="ECO:0000256" key="1">
    <source>
        <dbReference type="ARBA" id="ARBA00001947"/>
    </source>
</evidence>
<dbReference type="Gene3D" id="2.70.70.10">
    <property type="entry name" value="Glucose Permease (Domain IIA)"/>
    <property type="match status" value="1"/>
</dbReference>
<evidence type="ECO:0000256" key="4">
    <source>
        <dbReference type="ARBA" id="ARBA00022801"/>
    </source>
</evidence>
<dbReference type="InterPro" id="IPR050570">
    <property type="entry name" value="Cell_wall_metabolism_enzyme"/>
</dbReference>
<dbReference type="GO" id="GO:0004222">
    <property type="term" value="F:metalloendopeptidase activity"/>
    <property type="evidence" value="ECO:0007669"/>
    <property type="project" value="TreeGrafter"/>
</dbReference>
<evidence type="ECO:0000313" key="9">
    <source>
        <dbReference type="EMBL" id="MBE1237309.1"/>
    </source>
</evidence>
<evidence type="ECO:0000313" key="10">
    <source>
        <dbReference type="Proteomes" id="UP000631034"/>
    </source>
</evidence>
<feature type="region of interest" description="Disordered" evidence="7">
    <location>
        <begin position="214"/>
        <end position="245"/>
    </location>
</feature>
<dbReference type="PANTHER" id="PTHR21666:SF288">
    <property type="entry name" value="CELL DIVISION PROTEIN YTFB"/>
    <property type="match status" value="1"/>
</dbReference>
<feature type="compositionally biased region" description="Basic and acidic residues" evidence="7">
    <location>
        <begin position="258"/>
        <end position="280"/>
    </location>
</feature>
<proteinExistence type="predicted"/>
<feature type="region of interest" description="Disordered" evidence="7">
    <location>
        <begin position="258"/>
        <end position="326"/>
    </location>
</feature>
<evidence type="ECO:0000256" key="7">
    <source>
        <dbReference type="SAM" id="MobiDB-lite"/>
    </source>
</evidence>
<sequence length="451" mass="48577">MSTTTAAQLRGARVSGGRGVPGALAGVLLGAAVLLPADPAWAVDRRDLQNVEQELSRQKAEGERLRREAASAQEEARSLSSQMVDLARRIQDQEEALSALEKRLSALKREEQSIRDALARRQDQTVGVLVAAQRLALRPAETLLAQPTSPSDTVRVAILLREAIPHIRRNADALTSQLGALHHLDTAIRAQRAQIRSTGDKIRSQHVALQTLTRDKQSRVQDLRRRSKDVEQRMGSLTREASDMRDLLRRLDEEKELQAREEASRRAAQQARDEAVRKAAEAQQATGTKPDSGQATVFVPPPPPAPDPSSAARPFSGARGALVSPARGDTVASWGQKLETGETVKGLRIATRFEAQVVALYDGQVVFAGPFKGYGNLLIVDHGEGYHSLLAGLGRIDVSVGQSLTAGEPAGIMPASTVSSAPPVLYVELRRKGQPINPLPWLSASKGSTSG</sequence>
<evidence type="ECO:0000256" key="3">
    <source>
        <dbReference type="ARBA" id="ARBA00022723"/>
    </source>
</evidence>
<dbReference type="GO" id="GO:0046872">
    <property type="term" value="F:metal ion binding"/>
    <property type="evidence" value="ECO:0007669"/>
    <property type="project" value="UniProtKB-KW"/>
</dbReference>
<keyword evidence="6" id="KW-0482">Metalloprotease</keyword>
<dbReference type="InterPro" id="IPR011055">
    <property type="entry name" value="Dup_hybrid_motif"/>
</dbReference>
<evidence type="ECO:0000256" key="6">
    <source>
        <dbReference type="ARBA" id="ARBA00023049"/>
    </source>
</evidence>
<feature type="compositionally biased region" description="Basic and acidic residues" evidence="7">
    <location>
        <begin position="214"/>
        <end position="232"/>
    </location>
</feature>
<dbReference type="PANTHER" id="PTHR21666">
    <property type="entry name" value="PEPTIDASE-RELATED"/>
    <property type="match status" value="1"/>
</dbReference>
<comment type="cofactor">
    <cofactor evidence="1">
        <name>Zn(2+)</name>
        <dbReference type="ChEBI" id="CHEBI:29105"/>
    </cofactor>
</comment>
<dbReference type="InterPro" id="IPR016047">
    <property type="entry name" value="M23ase_b-sheet_dom"/>
</dbReference>
<evidence type="ECO:0000256" key="2">
    <source>
        <dbReference type="ARBA" id="ARBA00022670"/>
    </source>
</evidence>
<dbReference type="AlphaFoldDB" id="A0A8J7CDV8"/>
<feature type="region of interest" description="Disordered" evidence="7">
    <location>
        <begin position="54"/>
        <end position="78"/>
    </location>
</feature>
<evidence type="ECO:0000256" key="5">
    <source>
        <dbReference type="ARBA" id="ARBA00022833"/>
    </source>
</evidence>
<keyword evidence="4" id="KW-0378">Hydrolase</keyword>
<keyword evidence="3" id="KW-0479">Metal-binding</keyword>
<feature type="domain" description="M23ase beta-sheet core" evidence="8">
    <location>
        <begin position="344"/>
        <end position="438"/>
    </location>
</feature>
<feature type="compositionally biased region" description="Basic and acidic residues" evidence="7">
    <location>
        <begin position="54"/>
        <end position="77"/>
    </location>
</feature>
<dbReference type="CDD" id="cd12797">
    <property type="entry name" value="M23_peptidase"/>
    <property type="match status" value="1"/>
</dbReference>
<dbReference type="GO" id="GO:0006508">
    <property type="term" value="P:proteolysis"/>
    <property type="evidence" value="ECO:0007669"/>
    <property type="project" value="UniProtKB-KW"/>
</dbReference>